<accession>A0ABT5MYK3</accession>
<evidence type="ECO:0008006" key="3">
    <source>
        <dbReference type="Google" id="ProtNLM"/>
    </source>
</evidence>
<gene>
    <name evidence="1" type="ORF">PSQ40_04690</name>
</gene>
<dbReference type="Proteomes" id="UP001528673">
    <property type="component" value="Unassembled WGS sequence"/>
</dbReference>
<reference evidence="1 2" key="1">
    <citation type="submission" date="2023-02" db="EMBL/GenBank/DDBJ databases">
        <title>Bacterial whole genomic sequence of Curvibacter sp. HBC61.</title>
        <authorList>
            <person name="Le V."/>
            <person name="Ko S.-R."/>
            <person name="Ahn C.-Y."/>
            <person name="Oh H.-M."/>
        </authorList>
    </citation>
    <scope>NUCLEOTIDE SEQUENCE [LARGE SCALE GENOMIC DNA]</scope>
    <source>
        <strain evidence="1 2">HBC61</strain>
    </source>
</reference>
<keyword evidence="2" id="KW-1185">Reference proteome</keyword>
<name>A0ABT5MYK3_9BURK</name>
<evidence type="ECO:0000313" key="1">
    <source>
        <dbReference type="EMBL" id="MDD0837862.1"/>
    </source>
</evidence>
<dbReference type="EMBL" id="JAQSIP010000002">
    <property type="protein sequence ID" value="MDD0837862.1"/>
    <property type="molecule type" value="Genomic_DNA"/>
</dbReference>
<proteinExistence type="predicted"/>
<organism evidence="1 2">
    <name type="scientific">Curvibacter cyanobacteriorum</name>
    <dbReference type="NCBI Taxonomy" id="3026422"/>
    <lineage>
        <taxon>Bacteria</taxon>
        <taxon>Pseudomonadati</taxon>
        <taxon>Pseudomonadota</taxon>
        <taxon>Betaproteobacteria</taxon>
        <taxon>Burkholderiales</taxon>
        <taxon>Comamonadaceae</taxon>
        <taxon>Curvibacter</taxon>
    </lineage>
</organism>
<evidence type="ECO:0000313" key="2">
    <source>
        <dbReference type="Proteomes" id="UP001528673"/>
    </source>
</evidence>
<comment type="caution">
    <text evidence="1">The sequence shown here is derived from an EMBL/GenBank/DDBJ whole genome shotgun (WGS) entry which is preliminary data.</text>
</comment>
<sequence length="69" mass="7504">MTLSTQLKSAALYTGLDSVKELLERAARKIDQSDSALSWVIQQHDEGKFVTGRSIDVARAALASQGEQL</sequence>
<protein>
    <recommendedName>
        <fullName evidence="3">CopG family transcriptional regulator</fullName>
    </recommendedName>
</protein>
<dbReference type="RefSeq" id="WP_273949164.1">
    <property type="nucleotide sequence ID" value="NZ_JAQSIP010000002.1"/>
</dbReference>